<name>A0A840I8Q9_9ACTN</name>
<dbReference type="AlphaFoldDB" id="A0A840I8Q9"/>
<evidence type="ECO:0000313" key="7">
    <source>
        <dbReference type="EMBL" id="MBB4661277.1"/>
    </source>
</evidence>
<keyword evidence="1" id="KW-0805">Transcription regulation</keyword>
<comment type="caution">
    <text evidence="7">The sequence shown here is derived from an EMBL/GenBank/DDBJ whole genome shotgun (WGS) entry which is preliminary data.</text>
</comment>
<keyword evidence="2 4" id="KW-0238">DNA-binding</keyword>
<dbReference type="InterPro" id="IPR009057">
    <property type="entry name" value="Homeodomain-like_sf"/>
</dbReference>
<dbReference type="InterPro" id="IPR036271">
    <property type="entry name" value="Tet_transcr_reg_TetR-rel_C_sf"/>
</dbReference>
<feature type="domain" description="HTH tetR-type" evidence="6">
    <location>
        <begin position="40"/>
        <end position="100"/>
    </location>
</feature>
<dbReference type="EMBL" id="JACHNU010000001">
    <property type="protein sequence ID" value="MBB4661277.1"/>
    <property type="molecule type" value="Genomic_DNA"/>
</dbReference>
<evidence type="ECO:0000256" key="5">
    <source>
        <dbReference type="SAM" id="MobiDB-lite"/>
    </source>
</evidence>
<protein>
    <submittedName>
        <fullName evidence="7">AcrR family transcriptional regulator</fullName>
    </submittedName>
</protein>
<keyword evidence="8" id="KW-1185">Reference proteome</keyword>
<reference evidence="7 8" key="1">
    <citation type="submission" date="2020-08" db="EMBL/GenBank/DDBJ databases">
        <title>Genomic Encyclopedia of Archaeal and Bacterial Type Strains, Phase II (KMG-II): from individual species to whole genera.</title>
        <authorList>
            <person name="Goeker M."/>
        </authorList>
    </citation>
    <scope>NUCLEOTIDE SEQUENCE [LARGE SCALE GENOMIC DNA]</scope>
    <source>
        <strain evidence="7 8">DSM 23288</strain>
    </source>
</reference>
<proteinExistence type="predicted"/>
<dbReference type="PANTHER" id="PTHR47506:SF3">
    <property type="entry name" value="HTH-TYPE TRANSCRIPTIONAL REGULATOR LMRA"/>
    <property type="match status" value="1"/>
</dbReference>
<dbReference type="RefSeq" id="WP_183339310.1">
    <property type="nucleotide sequence ID" value="NZ_JACHNU010000001.1"/>
</dbReference>
<dbReference type="PANTHER" id="PTHR47506">
    <property type="entry name" value="TRANSCRIPTIONAL REGULATORY PROTEIN"/>
    <property type="match status" value="1"/>
</dbReference>
<feature type="DNA-binding region" description="H-T-H motif" evidence="4">
    <location>
        <begin position="63"/>
        <end position="82"/>
    </location>
</feature>
<evidence type="ECO:0000256" key="1">
    <source>
        <dbReference type="ARBA" id="ARBA00023015"/>
    </source>
</evidence>
<gene>
    <name evidence="7" type="ORF">BDZ31_000850</name>
</gene>
<dbReference type="Pfam" id="PF21993">
    <property type="entry name" value="TetR_C_13_2"/>
    <property type="match status" value="1"/>
</dbReference>
<dbReference type="Gene3D" id="1.10.357.10">
    <property type="entry name" value="Tetracycline Repressor, domain 2"/>
    <property type="match status" value="1"/>
</dbReference>
<evidence type="ECO:0000256" key="3">
    <source>
        <dbReference type="ARBA" id="ARBA00023163"/>
    </source>
</evidence>
<dbReference type="InterPro" id="IPR001647">
    <property type="entry name" value="HTH_TetR"/>
</dbReference>
<evidence type="ECO:0000256" key="2">
    <source>
        <dbReference type="ARBA" id="ARBA00023125"/>
    </source>
</evidence>
<dbReference type="PROSITE" id="PS50977">
    <property type="entry name" value="HTH_TETR_2"/>
    <property type="match status" value="1"/>
</dbReference>
<organism evidence="7 8">
    <name type="scientific">Conexibacter arvalis</name>
    <dbReference type="NCBI Taxonomy" id="912552"/>
    <lineage>
        <taxon>Bacteria</taxon>
        <taxon>Bacillati</taxon>
        <taxon>Actinomycetota</taxon>
        <taxon>Thermoleophilia</taxon>
        <taxon>Solirubrobacterales</taxon>
        <taxon>Conexibacteraceae</taxon>
        <taxon>Conexibacter</taxon>
    </lineage>
</organism>
<dbReference type="SUPFAM" id="SSF48498">
    <property type="entry name" value="Tetracyclin repressor-like, C-terminal domain"/>
    <property type="match status" value="1"/>
</dbReference>
<evidence type="ECO:0000313" key="8">
    <source>
        <dbReference type="Proteomes" id="UP000585272"/>
    </source>
</evidence>
<dbReference type="InterPro" id="IPR054156">
    <property type="entry name" value="YxaF_TetR_C"/>
</dbReference>
<feature type="compositionally biased region" description="Low complexity" evidence="5">
    <location>
        <begin position="18"/>
        <end position="40"/>
    </location>
</feature>
<accession>A0A840I8Q9</accession>
<dbReference type="Proteomes" id="UP000585272">
    <property type="component" value="Unassembled WGS sequence"/>
</dbReference>
<evidence type="ECO:0000259" key="6">
    <source>
        <dbReference type="PROSITE" id="PS50977"/>
    </source>
</evidence>
<dbReference type="SUPFAM" id="SSF46689">
    <property type="entry name" value="Homeodomain-like"/>
    <property type="match status" value="1"/>
</dbReference>
<sequence length="229" mass="23788">MSSSSGQHADAPEPVEVRPAGRGAAPDADASQPQAADAAPTTKERIVYASAELFRRQGFSGTGVKQIVAEAKAPFGSLYHHFPGGKEQLGEQVIRIAGGMYGQLVAAVIDPHADIVSGIEEAFRLAGVHLADSGWADACPIATITLETASSSEAMRTASRDVFEAWFAALAGRFQEAGIPAERARSLAISTLALLEGAFIFARAARTTEALDAAGRTAADAVRAALAER</sequence>
<dbReference type="Pfam" id="PF00440">
    <property type="entry name" value="TetR_N"/>
    <property type="match status" value="1"/>
</dbReference>
<dbReference type="GO" id="GO:0003677">
    <property type="term" value="F:DNA binding"/>
    <property type="evidence" value="ECO:0007669"/>
    <property type="project" value="UniProtKB-UniRule"/>
</dbReference>
<evidence type="ECO:0000256" key="4">
    <source>
        <dbReference type="PROSITE-ProRule" id="PRU00335"/>
    </source>
</evidence>
<keyword evidence="3" id="KW-0804">Transcription</keyword>
<feature type="region of interest" description="Disordered" evidence="5">
    <location>
        <begin position="1"/>
        <end position="42"/>
    </location>
</feature>